<evidence type="ECO:0000256" key="1">
    <source>
        <dbReference type="SAM" id="MobiDB-lite"/>
    </source>
</evidence>
<feature type="region of interest" description="Disordered" evidence="1">
    <location>
        <begin position="22"/>
        <end position="47"/>
    </location>
</feature>
<evidence type="ECO:0000313" key="2">
    <source>
        <dbReference type="EMBL" id="MEV0969900.1"/>
    </source>
</evidence>
<reference evidence="2 3" key="1">
    <citation type="submission" date="2024-06" db="EMBL/GenBank/DDBJ databases">
        <title>The Natural Products Discovery Center: Release of the First 8490 Sequenced Strains for Exploring Actinobacteria Biosynthetic Diversity.</title>
        <authorList>
            <person name="Kalkreuter E."/>
            <person name="Kautsar S.A."/>
            <person name="Yang D."/>
            <person name="Bader C.D."/>
            <person name="Teijaro C.N."/>
            <person name="Fluegel L."/>
            <person name="Davis C.M."/>
            <person name="Simpson J.R."/>
            <person name="Lauterbach L."/>
            <person name="Steele A.D."/>
            <person name="Gui C."/>
            <person name="Meng S."/>
            <person name="Li G."/>
            <person name="Viehrig K."/>
            <person name="Ye F."/>
            <person name="Su P."/>
            <person name="Kiefer A.F."/>
            <person name="Nichols A."/>
            <person name="Cepeda A.J."/>
            <person name="Yan W."/>
            <person name="Fan B."/>
            <person name="Jiang Y."/>
            <person name="Adhikari A."/>
            <person name="Zheng C.-J."/>
            <person name="Schuster L."/>
            <person name="Cowan T.M."/>
            <person name="Smanski M.J."/>
            <person name="Chevrette M.G."/>
            <person name="De Carvalho L.P.S."/>
            <person name="Shen B."/>
        </authorList>
    </citation>
    <scope>NUCLEOTIDE SEQUENCE [LARGE SCALE GENOMIC DNA]</scope>
    <source>
        <strain evidence="2 3">NPDC050100</strain>
    </source>
</reference>
<gene>
    <name evidence="2" type="ORF">AB0I59_14780</name>
</gene>
<name>A0ABV3GE42_MICGL</name>
<feature type="compositionally biased region" description="Basic and acidic residues" evidence="1">
    <location>
        <begin position="23"/>
        <end position="35"/>
    </location>
</feature>
<dbReference type="RefSeq" id="WP_358132924.1">
    <property type="nucleotide sequence ID" value="NZ_JBFALK010000007.1"/>
</dbReference>
<evidence type="ECO:0000313" key="3">
    <source>
        <dbReference type="Proteomes" id="UP001551675"/>
    </source>
</evidence>
<dbReference type="EMBL" id="JBFALK010000007">
    <property type="protein sequence ID" value="MEV0969900.1"/>
    <property type="molecule type" value="Genomic_DNA"/>
</dbReference>
<dbReference type="Proteomes" id="UP001551675">
    <property type="component" value="Unassembled WGS sequence"/>
</dbReference>
<protein>
    <submittedName>
        <fullName evidence="2">Uncharacterized protein</fullName>
    </submittedName>
</protein>
<sequence>MLTIVKIAASLLVALCQTEVGEEQVHHDGHDHAEDDVAAVPHGPDQL</sequence>
<comment type="caution">
    <text evidence="2">The sequence shown here is derived from an EMBL/GenBank/DDBJ whole genome shotgun (WGS) entry which is preliminary data.</text>
</comment>
<accession>A0ABV3GE42</accession>
<keyword evidence="3" id="KW-1185">Reference proteome</keyword>
<organism evidence="2 3">
    <name type="scientific">Microtetraspora glauca</name>
    <dbReference type="NCBI Taxonomy" id="1996"/>
    <lineage>
        <taxon>Bacteria</taxon>
        <taxon>Bacillati</taxon>
        <taxon>Actinomycetota</taxon>
        <taxon>Actinomycetes</taxon>
        <taxon>Streptosporangiales</taxon>
        <taxon>Streptosporangiaceae</taxon>
        <taxon>Microtetraspora</taxon>
    </lineage>
</organism>
<proteinExistence type="predicted"/>